<accession>A0AB74CZN9</accession>
<comment type="caution">
    <text evidence="3">The sequence shown here is derived from an EMBL/GenBank/DDBJ whole genome shotgun (WGS) entry which is preliminary data.</text>
</comment>
<dbReference type="EMBL" id="RKNM01000003">
    <property type="protein sequence ID" value="ROX57633.1"/>
    <property type="molecule type" value="Genomic_DNA"/>
</dbReference>
<evidence type="ECO:0000256" key="2">
    <source>
        <dbReference type="SAM" id="SignalP"/>
    </source>
</evidence>
<sequence>MKLFKILAVFTLLFSSISPTTLVYAVSSLTPESSETANEETPTEPIAEPQVEEAPAVVEPVAEESSAEPATPEPSTVEPQTEPAVPVPETAVPSPQNPALPNIPQYRGELRRNGESSYQASAQPGFNAGVSNLSELGPNVGDSITYSFTIPTHSFVHGNGNDWIAYIVGNGNIGIEWFDGMSYGRPPNHTSDYLTTYQIGRTEVIEVGGASGDLNITSNHTINNNNFTMTMSGTITRTRASNRTNYQLTAGIHNLVLGATAVPSWGPLGPTPIEDVPINYLSIGNFTVNTREPEPEPTVEITANPANPFILGVLPQEHKDSLIVRVNGSLLPSSGPDSYEIIETNLGSLDVVGTVGSKSAWVRIRYTMNGTVHESERIHFQMPVVWGDSIVFGGSDPIAMRTVAAFTLHHRGTSPVITAVTGRNNSGLTNFVINENYLGQNYYNFSWYNLSQKNILDLTNDSADRAVSARGNARNQDILNSWNTQINYVNYGDVVRSWVADPEKNAVTNSMTIDAPFVFNGGEVYYEITTNGYRKLDINTLTPTEQSIERGASQASLDSQVSRFLDTSGKENLRVVRFLDYPDTSTLGEKTGTIQVEETLSTGKTVTYDYTVSFVVTPKFKVTAKPDSKVLLGTDMNTVDLRQFLDVEVDGEQLDDDKYEVEMTAAPIATDTVSVGRAQSIRVTVNGTTLSQDTSINIGVIWGDSVVFGGRDPMSSRTAAAFTLHHQGNLPFITASKGRRPLLGSNLAINSDYYGRDYYSFSWYDVSQKDSVNLTNDSAGQIVAAQGRELEDDVLNRWRIQTVNYGDVVRAWVADPTKNAVTENEQFVSNGGEVYYEITANGYRALNINKLTTSSHTILQGTTESELDSRLAEFLDVSSVENINLDRFVQYPDTSVIGTTSGTIRVTETLSTGKTVSYDYEITFTVENAPPTADPIAQELYLGESLPDSPMDLLENVSDDRDDPSELKATYLNRPNIDRVGEMTASIQLEDSGGAVSVIEVPITVKWGSTISLRGNSNITVGAYSLTKNGDGTLQLHSTFGDNSVYRDRQVHPDYGSSDFYHLEVFDGETSIYKYAVRGDQLIGDAINGFNHGNPLEVSVGNTIRVFCRDSDIDRNNLMVNEIEKNHTYETDYAYYRVTEEGLEPAPVLVAKSLKQDFVLGEDITELNPHDLFEYVGLNNCVISSDKYEVEQLIGFDTSLVGTRNAKVKITSTVANISLEVEIPYEVKWGSTISLRGLSDRTVGAYSLTRSADGTLRLHSTFGDNRTNQGMQVHSYYGSSVYYSIEVFDGETSTYQYEVTGNAIIRNAINGFNQGNPLEVSAGNIIKVFHGESHSRSRLMVNEVAENYSFGTPFSYYRVTDNGLVPIKHLEAEAVPQTFNLGESVDGRDLKEFVKDVQVNGVAVDASEYEISLRSEVNTTLIDTREVEVEIRTTDGLGILRTTVPYEVRWGSTISLRGLNNRTAGAYSLTRSVDGTLRLHSTFGDNRANLDTQVHPYYGSSVYYLIEVLDGETSTYQYEVPGNISNRNAINGFNQGDPLEVSAGNIIKVYHAESNTRSRLMVNEVAENYSFGTLFSYYRVTDNGLVPIKQLEAEAALQTFNLGESADGRNLKELVRNVRVNGTAVDASEYEVTLRSELDTSLIGTREIDVEVRTTDGLGIVQLTVPYEVKWGNSIIAQDQAANSDKTVAVLSLTEENNLPKLTATQGDGLDSFSPVASAPQAVFYRGDLTSPRFSLLTNNLAMDAQTLRSNWNNVLRQNELAYGDVLSFEVFDSAGNNLLGNKTAVSRNEQLVKEVIGYPQAFYEMTANGFNLLRINQLKVETQTIESGLTEEELSQNIESYLSTDGFDTIHVTKFIQYPDTSKAGTSNGIIEVEETLATGGTATYNYTVPFIVENSTEWIDVKIPKKLLFGTTDVNKGMVSSPLYYIENAGTRNLKVSVEEINITNNTNNLELLRTADADPSAERAAAKLRMNYKTSNILVDLYESTPNQVVAELAPNEQTQFMIEGQYFGNYQQEINIGLDIRYRFEVAS</sequence>
<gene>
    <name evidence="3" type="ORF">EGW36_03575</name>
</gene>
<reference evidence="3 4" key="1">
    <citation type="submission" date="2018-10" db="EMBL/GenBank/DDBJ databases">
        <title>Genotypes and phenotypes of Enterococci isolated from broiler chickens.</title>
        <authorList>
            <person name="Muhammad A.R."/>
            <person name="Diarra M.S."/>
        </authorList>
    </citation>
    <scope>NUCLEOTIDE SEQUENCE [LARGE SCALE GENOMIC DNA]</scope>
    <source>
        <strain evidence="3 4">P5 C A 35</strain>
    </source>
</reference>
<feature type="compositionally biased region" description="Low complexity" evidence="1">
    <location>
        <begin position="67"/>
        <end position="93"/>
    </location>
</feature>
<evidence type="ECO:0000313" key="3">
    <source>
        <dbReference type="EMBL" id="ROX57633.1"/>
    </source>
</evidence>
<feature type="signal peptide" evidence="2">
    <location>
        <begin position="1"/>
        <end position="25"/>
    </location>
</feature>
<evidence type="ECO:0000313" key="4">
    <source>
        <dbReference type="Proteomes" id="UP000281752"/>
    </source>
</evidence>
<organism evidence="3 4">
    <name type="scientific">Enterococcus faecium</name>
    <name type="common">Streptococcus faecium</name>
    <dbReference type="NCBI Taxonomy" id="1352"/>
    <lineage>
        <taxon>Bacteria</taxon>
        <taxon>Bacillati</taxon>
        <taxon>Bacillota</taxon>
        <taxon>Bacilli</taxon>
        <taxon>Lactobacillales</taxon>
        <taxon>Enterococcaceae</taxon>
        <taxon>Enterococcus</taxon>
    </lineage>
</organism>
<feature type="compositionally biased region" description="Low complexity" evidence="1">
    <location>
        <begin position="44"/>
        <end position="60"/>
    </location>
</feature>
<keyword evidence="2" id="KW-0732">Signal</keyword>
<dbReference type="Proteomes" id="UP000281752">
    <property type="component" value="Unassembled WGS sequence"/>
</dbReference>
<feature type="region of interest" description="Disordered" evidence="1">
    <location>
        <begin position="31"/>
        <end position="106"/>
    </location>
</feature>
<dbReference type="RefSeq" id="WP_123837752.1">
    <property type="nucleotide sequence ID" value="NZ_RKNG01000004.1"/>
</dbReference>
<evidence type="ECO:0000256" key="1">
    <source>
        <dbReference type="SAM" id="MobiDB-lite"/>
    </source>
</evidence>
<name>A0AB74CZN9_ENTFC</name>
<protein>
    <submittedName>
        <fullName evidence="3">Wall-associated protein</fullName>
    </submittedName>
</protein>
<proteinExistence type="predicted"/>
<feature type="chain" id="PRO_5044492259" evidence="2">
    <location>
        <begin position="26"/>
        <end position="2032"/>
    </location>
</feature>